<protein>
    <submittedName>
        <fullName evidence="5">Helix-turn-helix domain-containing protein</fullName>
    </submittedName>
</protein>
<keyword evidence="1" id="KW-0805">Transcription regulation</keyword>
<dbReference type="InterPro" id="IPR036388">
    <property type="entry name" value="WH-like_DNA-bd_sf"/>
</dbReference>
<dbReference type="InterPro" id="IPR013324">
    <property type="entry name" value="RNA_pol_sigma_r3/r4-like"/>
</dbReference>
<dbReference type="RefSeq" id="WP_260591938.1">
    <property type="nucleotide sequence ID" value="NZ_CP104003.1"/>
</dbReference>
<feature type="domain" description="HTH bat-type" evidence="3">
    <location>
        <begin position="182"/>
        <end position="231"/>
    </location>
</feature>
<evidence type="ECO:0000259" key="4">
    <source>
        <dbReference type="Pfam" id="PF24281"/>
    </source>
</evidence>
<dbReference type="InterPro" id="IPR056529">
    <property type="entry name" value="HVO_2928_N"/>
</dbReference>
<keyword evidence="6" id="KW-1185">Reference proteome</keyword>
<dbReference type="Proteomes" id="UP001057580">
    <property type="component" value="Chromosome"/>
</dbReference>
<reference evidence="5" key="1">
    <citation type="submission" date="2022-09" db="EMBL/GenBank/DDBJ databases">
        <title>Diverse halophilic archaea isolated from saline environments.</title>
        <authorList>
            <person name="Cui H.-L."/>
        </authorList>
    </citation>
    <scope>NUCLEOTIDE SEQUENCE</scope>
    <source>
        <strain evidence="5">ZS-35-S2</strain>
    </source>
</reference>
<sequence>MRELTFELEYEPGADPLMDTFIESPSLSSDGIASCIRRDRLWRLERFVGPASALDRVERVRLDSETPREEMTHTECGAVREHDVLERAPATLVLYTHVRRLHTCDSVLALAARHLDLGVVFQTKRREDCQRWRLLMRSEENVDVFYEQATEHLGDGIELHIGRLGPAERLDYDSLATVSVPEEQRETLRAAIEHGYYETPRQLTVAELAEALGVPQSTVSYRLRQAEAQLAKGYLHRFSAERGHYSPNDAD</sequence>
<keyword evidence="2" id="KW-0804">Transcription</keyword>
<evidence type="ECO:0000256" key="1">
    <source>
        <dbReference type="ARBA" id="ARBA00023015"/>
    </source>
</evidence>
<dbReference type="Gene3D" id="1.10.10.10">
    <property type="entry name" value="Winged helix-like DNA-binding domain superfamily/Winged helix DNA-binding domain"/>
    <property type="match status" value="1"/>
</dbReference>
<evidence type="ECO:0000259" key="3">
    <source>
        <dbReference type="Pfam" id="PF04967"/>
    </source>
</evidence>
<name>A0A9E7R121_9EURY</name>
<evidence type="ECO:0000313" key="6">
    <source>
        <dbReference type="Proteomes" id="UP001057580"/>
    </source>
</evidence>
<dbReference type="GeneID" id="74943229"/>
<dbReference type="KEGG" id="ssai:N0B31_12365"/>
<evidence type="ECO:0000313" key="5">
    <source>
        <dbReference type="EMBL" id="UWM52943.1"/>
    </source>
</evidence>
<feature type="domain" description="HVO-2928 N-terminal" evidence="4">
    <location>
        <begin position="3"/>
        <end position="168"/>
    </location>
</feature>
<gene>
    <name evidence="5" type="ORF">N0B31_12365</name>
</gene>
<dbReference type="AlphaFoldDB" id="A0A9E7R121"/>
<organism evidence="5 6">
    <name type="scientific">Salinirubellus salinus</name>
    <dbReference type="NCBI Taxonomy" id="1364945"/>
    <lineage>
        <taxon>Archaea</taxon>
        <taxon>Methanobacteriati</taxon>
        <taxon>Methanobacteriota</taxon>
        <taxon>Stenosarchaea group</taxon>
        <taxon>Halobacteria</taxon>
        <taxon>Halobacteriales</taxon>
        <taxon>Natronomonadaceae</taxon>
        <taxon>Salinirubellus</taxon>
    </lineage>
</organism>
<proteinExistence type="predicted"/>
<dbReference type="InterPro" id="IPR007050">
    <property type="entry name" value="HTH_bacterioopsin"/>
</dbReference>
<dbReference type="PANTHER" id="PTHR34236:SF1">
    <property type="entry name" value="DIMETHYL SULFOXIDE REDUCTASE TRANSCRIPTIONAL ACTIVATOR"/>
    <property type="match status" value="1"/>
</dbReference>
<dbReference type="SUPFAM" id="SSF88659">
    <property type="entry name" value="Sigma3 and sigma4 domains of RNA polymerase sigma factors"/>
    <property type="match status" value="1"/>
</dbReference>
<dbReference type="EMBL" id="CP104003">
    <property type="protein sequence ID" value="UWM52943.1"/>
    <property type="molecule type" value="Genomic_DNA"/>
</dbReference>
<accession>A0A9E7R121</accession>
<dbReference type="Pfam" id="PF24281">
    <property type="entry name" value="HVO_2928_N"/>
    <property type="match status" value="1"/>
</dbReference>
<evidence type="ECO:0000256" key="2">
    <source>
        <dbReference type="ARBA" id="ARBA00023163"/>
    </source>
</evidence>
<dbReference type="Pfam" id="PF04967">
    <property type="entry name" value="HTH_10"/>
    <property type="match status" value="1"/>
</dbReference>
<dbReference type="PANTHER" id="PTHR34236">
    <property type="entry name" value="DIMETHYL SULFOXIDE REDUCTASE TRANSCRIPTIONAL ACTIVATOR"/>
    <property type="match status" value="1"/>
</dbReference>